<dbReference type="PANTHER" id="PTHR46116:SF19">
    <property type="entry name" value="UBIQUITIN-CONJUGATING ENZYME FAMILY PROTEIN"/>
    <property type="match status" value="1"/>
</dbReference>
<dbReference type="InterPro" id="IPR016135">
    <property type="entry name" value="UBQ-conjugating_enzyme/RWD"/>
</dbReference>
<comment type="caution">
    <text evidence="4">The sequence shown here is derived from an EMBL/GenBank/DDBJ whole genome shotgun (WGS) entry which is preliminary data.</text>
</comment>
<evidence type="ECO:0000256" key="1">
    <source>
        <dbReference type="ARBA" id="ARBA00022679"/>
    </source>
</evidence>
<proteinExistence type="predicted"/>
<evidence type="ECO:0000259" key="3">
    <source>
        <dbReference type="PROSITE" id="PS50127"/>
    </source>
</evidence>
<dbReference type="Pfam" id="PF00179">
    <property type="entry name" value="UQ_con"/>
    <property type="match status" value="1"/>
</dbReference>
<dbReference type="Proteomes" id="UP000634136">
    <property type="component" value="Unassembled WGS sequence"/>
</dbReference>
<gene>
    <name evidence="4" type="ORF">G2W53_038984</name>
</gene>
<dbReference type="SUPFAM" id="SSF54495">
    <property type="entry name" value="UBC-like"/>
    <property type="match status" value="1"/>
</dbReference>
<reference evidence="4" key="1">
    <citation type="submission" date="2020-09" db="EMBL/GenBank/DDBJ databases">
        <title>Genome-Enabled Discovery of Anthraquinone Biosynthesis in Senna tora.</title>
        <authorList>
            <person name="Kang S.-H."/>
            <person name="Pandey R.P."/>
            <person name="Lee C.-M."/>
            <person name="Sim J.-S."/>
            <person name="Jeong J.-T."/>
            <person name="Choi B.-S."/>
            <person name="Jung M."/>
            <person name="Ginzburg D."/>
            <person name="Zhao K."/>
            <person name="Won S.Y."/>
            <person name="Oh T.-J."/>
            <person name="Yu Y."/>
            <person name="Kim N.-H."/>
            <person name="Lee O.R."/>
            <person name="Lee T.-H."/>
            <person name="Bashyal P."/>
            <person name="Kim T.-S."/>
            <person name="Lee W.-H."/>
            <person name="Kawkins C."/>
            <person name="Kim C.-K."/>
            <person name="Kim J.S."/>
            <person name="Ahn B.O."/>
            <person name="Rhee S.Y."/>
            <person name="Sohng J.K."/>
        </authorList>
    </citation>
    <scope>NUCLEOTIDE SEQUENCE</scope>
    <source>
        <tissue evidence="4">Leaf</tissue>
    </source>
</reference>
<dbReference type="OrthoDB" id="47801at2759"/>
<sequence length="312" mass="35226">MENPRTSTFNQFDVVSQVPDHHFHLSSFNGSDRFTDCRGAVYKKIMQEWRILQRNLPESIFVRVSETRIDLLRAAIIGAAGTPYHDGLFFFDIAFPPDYPSQPPKVHYRSFGFSLNPNLYYSGHVCLSLLNTWRGQTSERWNPTQSTVLQVLLSIQSLVLCENPYFNEPVVRPFKSSLTVASQKYDRHAFVLTCKSAIQLIRNPPEGFEPLVKAHFRERANAILAAIQAYANGRARVGFYRDGGSSGQPGKISGSFLESMEWVYPSMVEKFRGIGAPVESAAEALRLGAEAMKKKMEIARRKREGIQGARSK</sequence>
<dbReference type="PROSITE" id="PS50127">
    <property type="entry name" value="UBC_2"/>
    <property type="match status" value="1"/>
</dbReference>
<evidence type="ECO:0000313" key="5">
    <source>
        <dbReference type="Proteomes" id="UP000634136"/>
    </source>
</evidence>
<protein>
    <submittedName>
        <fullName evidence="4">Putative ubiquitin-conjugating enzyme E2 38</fullName>
    </submittedName>
</protein>
<dbReference type="PANTHER" id="PTHR46116">
    <property type="entry name" value="(E3-INDEPENDENT) E2 UBIQUITIN-CONJUGATING ENZYME"/>
    <property type="match status" value="1"/>
</dbReference>
<keyword evidence="2" id="KW-0833">Ubl conjugation pathway</keyword>
<evidence type="ECO:0000256" key="2">
    <source>
        <dbReference type="ARBA" id="ARBA00022786"/>
    </source>
</evidence>
<dbReference type="AlphaFoldDB" id="A0A834W2X2"/>
<name>A0A834W2X2_9FABA</name>
<accession>A0A834W2X2</accession>
<organism evidence="4 5">
    <name type="scientific">Senna tora</name>
    <dbReference type="NCBI Taxonomy" id="362788"/>
    <lineage>
        <taxon>Eukaryota</taxon>
        <taxon>Viridiplantae</taxon>
        <taxon>Streptophyta</taxon>
        <taxon>Embryophyta</taxon>
        <taxon>Tracheophyta</taxon>
        <taxon>Spermatophyta</taxon>
        <taxon>Magnoliopsida</taxon>
        <taxon>eudicotyledons</taxon>
        <taxon>Gunneridae</taxon>
        <taxon>Pentapetalae</taxon>
        <taxon>rosids</taxon>
        <taxon>fabids</taxon>
        <taxon>Fabales</taxon>
        <taxon>Fabaceae</taxon>
        <taxon>Caesalpinioideae</taxon>
        <taxon>Cassia clade</taxon>
        <taxon>Senna</taxon>
    </lineage>
</organism>
<dbReference type="CDD" id="cd23837">
    <property type="entry name" value="UBCc_UBE2O"/>
    <property type="match status" value="1"/>
</dbReference>
<dbReference type="Gene3D" id="3.10.110.10">
    <property type="entry name" value="Ubiquitin Conjugating Enzyme"/>
    <property type="match status" value="1"/>
</dbReference>
<dbReference type="InterPro" id="IPR000608">
    <property type="entry name" value="UBC"/>
</dbReference>
<keyword evidence="5" id="KW-1185">Reference proteome</keyword>
<feature type="domain" description="UBC core" evidence="3">
    <location>
        <begin position="40"/>
        <end position="198"/>
    </location>
</feature>
<dbReference type="SMART" id="SM00212">
    <property type="entry name" value="UBCc"/>
    <property type="match status" value="1"/>
</dbReference>
<keyword evidence="1" id="KW-0808">Transferase</keyword>
<evidence type="ECO:0000313" key="4">
    <source>
        <dbReference type="EMBL" id="KAF7806823.1"/>
    </source>
</evidence>
<dbReference type="EMBL" id="JAAIUW010000012">
    <property type="protein sequence ID" value="KAF7806823.1"/>
    <property type="molecule type" value="Genomic_DNA"/>
</dbReference>
<dbReference type="GO" id="GO:0061631">
    <property type="term" value="F:ubiquitin conjugating enzyme activity"/>
    <property type="evidence" value="ECO:0007669"/>
    <property type="project" value="TreeGrafter"/>
</dbReference>